<dbReference type="PROSITE" id="PS50231">
    <property type="entry name" value="RICIN_B_LECTIN"/>
    <property type="match status" value="1"/>
</dbReference>
<dbReference type="VEuPathDB" id="VectorBase:AFUN016076"/>
<keyword evidence="2 5" id="KW-0430">Lectin</keyword>
<evidence type="ECO:0000256" key="5">
    <source>
        <dbReference type="RuleBase" id="RU361242"/>
    </source>
</evidence>
<dbReference type="GO" id="GO:0000139">
    <property type="term" value="C:Golgi membrane"/>
    <property type="evidence" value="ECO:0007669"/>
    <property type="project" value="UniProtKB-SubCell"/>
</dbReference>
<reference evidence="7" key="1">
    <citation type="submission" date="2020-05" db="UniProtKB">
        <authorList>
            <consortium name="EnsemblMetazoa"/>
        </authorList>
    </citation>
    <scope>IDENTIFICATION</scope>
    <source>
        <strain evidence="7">FUMOZ</strain>
    </source>
</reference>
<dbReference type="GO" id="GO:0030246">
    <property type="term" value="F:carbohydrate binding"/>
    <property type="evidence" value="ECO:0007669"/>
    <property type="project" value="UniProtKB-KW"/>
</dbReference>
<dbReference type="STRING" id="62324.A0A1I8JUB5"/>
<evidence type="ECO:0000256" key="3">
    <source>
        <dbReference type="ARBA" id="ARBA00023034"/>
    </source>
</evidence>
<dbReference type="Pfam" id="PF00652">
    <property type="entry name" value="Ricin_B_lectin"/>
    <property type="match status" value="1"/>
</dbReference>
<feature type="transmembrane region" description="Helical" evidence="5">
    <location>
        <begin position="7"/>
        <end position="28"/>
    </location>
</feature>
<keyword evidence="5" id="KW-0808">Transferase</keyword>
<keyword evidence="4 5" id="KW-1015">Disulfide bond</keyword>
<sequence>MISITRWRFTVVIVLVVLLGVNLIFYQYHDELKQHISVWKLNEPGSITTIKPFWITFHVPGHLGEPVQWDPSDKEIVAFVQNSIKQYGFNAYASALMSTRRSLPDLRHFECVTSQRKNLKLPKTSVVIVFYNEPWSVLLRTVHSVLDNSPAHLIDEVLLVDDCSYLPFLKTQLEEYFRKYEKVRIVRAPERLGLIRARIFGSKNTTSTILTFLDAHVECTKGWLEPLLEQILENERTISVPLIDRIDDTNMHLVTNVSADLFGAFEWDLNFGWWHRSIFPHRNTQRPSEPFEVPAMAGGLFTIARHFFQRLGWYDDQFRLYGMENAELSIKCWMCGGRILTVPCSHVAHIRKSAHPFIDDGHQNVTFVNSIRVAEVWMDEYKQVVFDVNGIPGYVDNLFGSVSDRKTLRAGIGCKTFRFYLERTYPEMPAPTVVGQFRGEVHNAAFGNERCLTIGTSPSPILHMALCDKHNQTQYWTHNFYREINSYKRCIDAGPSGTTPTLAACHRMRGSQSWSYDMDRRQIKSLVRELCLAMDTTTQSGVVTLEPCDERKQTQQWHVTLVEYNFWKPLQ</sequence>
<evidence type="ECO:0000259" key="6">
    <source>
        <dbReference type="SMART" id="SM00458"/>
    </source>
</evidence>
<name>A0A1I8JUB5_ANOFN</name>
<comment type="similarity">
    <text evidence="5">Belongs to the glycosyltransferase 2 family. GalNAc-T subfamily.</text>
</comment>
<comment type="subcellular location">
    <subcellularLocation>
        <location evidence="1 5">Golgi apparatus membrane</location>
        <topology evidence="1 5">Single-pass type II membrane protein</topology>
    </subcellularLocation>
</comment>
<feature type="domain" description="Ricin B lectin" evidence="6">
    <location>
        <begin position="438"/>
        <end position="560"/>
    </location>
</feature>
<accession>A0A1I8JUB5</accession>
<dbReference type="InterPro" id="IPR035992">
    <property type="entry name" value="Ricin_B-like_lectins"/>
</dbReference>
<keyword evidence="3 5" id="KW-0333">Golgi apparatus</keyword>
<comment type="pathway">
    <text evidence="5">Protein modification; protein glycosylation.</text>
</comment>
<keyword evidence="5" id="KW-0328">Glycosyltransferase</keyword>
<dbReference type="PANTHER" id="PTHR11675">
    <property type="entry name" value="N-ACETYLGALACTOSAMINYLTRANSFERASE"/>
    <property type="match status" value="1"/>
</dbReference>
<dbReference type="AlphaFoldDB" id="A0A1I8JUB5"/>
<proteinExistence type="inferred from homology"/>
<dbReference type="SMART" id="SM00458">
    <property type="entry name" value="RICIN"/>
    <property type="match status" value="1"/>
</dbReference>
<dbReference type="Pfam" id="PF00535">
    <property type="entry name" value="Glycos_transf_2"/>
    <property type="match status" value="1"/>
</dbReference>
<evidence type="ECO:0000256" key="1">
    <source>
        <dbReference type="ARBA" id="ARBA00004323"/>
    </source>
</evidence>
<evidence type="ECO:0000256" key="2">
    <source>
        <dbReference type="ARBA" id="ARBA00022734"/>
    </source>
</evidence>
<dbReference type="UniPathway" id="UPA00378"/>
<dbReference type="PANTHER" id="PTHR11675:SF131">
    <property type="entry name" value="POLYPEPTIDE N-ACETYLGALACTOSAMINYLTRANSFERASE 9-RELATED"/>
    <property type="match status" value="1"/>
</dbReference>
<protein>
    <recommendedName>
        <fullName evidence="5">Polypeptide N-acetylgalactosaminyltransferase</fullName>
        <ecNumber evidence="5">2.4.1.-</ecNumber>
    </recommendedName>
    <alternativeName>
        <fullName evidence="5">Protein-UDP acetylgalactosaminyltransferase</fullName>
    </alternativeName>
</protein>
<evidence type="ECO:0000313" key="7">
    <source>
        <dbReference type="EnsemblMetazoa" id="AFUN016076-PA"/>
    </source>
</evidence>
<dbReference type="Gene3D" id="2.80.10.50">
    <property type="match status" value="1"/>
</dbReference>
<dbReference type="InterPro" id="IPR001173">
    <property type="entry name" value="Glyco_trans_2-like"/>
</dbReference>
<dbReference type="Gene3D" id="3.90.550.10">
    <property type="entry name" value="Spore Coat Polysaccharide Biosynthesis Protein SpsA, Chain A"/>
    <property type="match status" value="1"/>
</dbReference>
<dbReference type="EC" id="2.4.1.-" evidence="5"/>
<dbReference type="VEuPathDB" id="VectorBase:AFUN2_011302"/>
<dbReference type="SUPFAM" id="SSF50370">
    <property type="entry name" value="Ricin B-like lectins"/>
    <property type="match status" value="1"/>
</dbReference>
<keyword evidence="5" id="KW-0464">Manganese</keyword>
<dbReference type="InterPro" id="IPR029044">
    <property type="entry name" value="Nucleotide-diphossugar_trans"/>
</dbReference>
<dbReference type="InterPro" id="IPR000772">
    <property type="entry name" value="Ricin_B_lectin"/>
</dbReference>
<keyword evidence="5" id="KW-0812">Transmembrane</keyword>
<evidence type="ECO:0000256" key="4">
    <source>
        <dbReference type="ARBA" id="ARBA00023157"/>
    </source>
</evidence>
<dbReference type="SUPFAM" id="SSF53448">
    <property type="entry name" value="Nucleotide-diphospho-sugar transferases"/>
    <property type="match status" value="1"/>
</dbReference>
<dbReference type="GO" id="GO:0004653">
    <property type="term" value="F:polypeptide N-acetylgalactosaminyltransferase activity"/>
    <property type="evidence" value="ECO:0007669"/>
    <property type="project" value="TreeGrafter"/>
</dbReference>
<organism evidence="7">
    <name type="scientific">Anopheles funestus</name>
    <name type="common">African malaria mosquito</name>
    <dbReference type="NCBI Taxonomy" id="62324"/>
    <lineage>
        <taxon>Eukaryota</taxon>
        <taxon>Metazoa</taxon>
        <taxon>Ecdysozoa</taxon>
        <taxon>Arthropoda</taxon>
        <taxon>Hexapoda</taxon>
        <taxon>Insecta</taxon>
        <taxon>Pterygota</taxon>
        <taxon>Neoptera</taxon>
        <taxon>Endopterygota</taxon>
        <taxon>Diptera</taxon>
        <taxon>Nematocera</taxon>
        <taxon>Culicoidea</taxon>
        <taxon>Culicidae</taxon>
        <taxon>Anophelinae</taxon>
        <taxon>Anopheles</taxon>
    </lineage>
</organism>
<dbReference type="EnsemblMetazoa" id="AFUN016076-RA">
    <property type="protein sequence ID" value="AFUN016076-PA"/>
    <property type="gene ID" value="AFUN016076"/>
</dbReference>
<keyword evidence="5" id="KW-1133">Transmembrane helix</keyword>
<keyword evidence="5" id="KW-0472">Membrane</keyword>
<dbReference type="GO" id="GO:0006493">
    <property type="term" value="P:protein O-linked glycosylation"/>
    <property type="evidence" value="ECO:0007669"/>
    <property type="project" value="TreeGrafter"/>
</dbReference>
<comment type="cofactor">
    <cofactor evidence="5">
        <name>Mn(2+)</name>
        <dbReference type="ChEBI" id="CHEBI:29035"/>
    </cofactor>
</comment>